<keyword evidence="2" id="KW-1133">Transmembrane helix</keyword>
<dbReference type="CDD" id="cd03392">
    <property type="entry name" value="PAP2_like_2"/>
    <property type="match status" value="1"/>
</dbReference>
<dbReference type="InterPro" id="IPR036938">
    <property type="entry name" value="PAP2/HPO_sf"/>
</dbReference>
<dbReference type="InterPro" id="IPR000326">
    <property type="entry name" value="PAP2/HPO"/>
</dbReference>
<dbReference type="Gene3D" id="1.20.144.10">
    <property type="entry name" value="Phosphatidic acid phosphatase type 2/haloperoxidase"/>
    <property type="match status" value="2"/>
</dbReference>
<dbReference type="SMART" id="SM00014">
    <property type="entry name" value="acidPPc"/>
    <property type="match status" value="1"/>
</dbReference>
<comment type="caution">
    <text evidence="4">The sequence shown here is derived from an EMBL/GenBank/DDBJ whole genome shotgun (WGS) entry which is preliminary data.</text>
</comment>
<keyword evidence="5" id="KW-1185">Reference proteome</keyword>
<feature type="transmembrane region" description="Helical" evidence="2">
    <location>
        <begin position="148"/>
        <end position="172"/>
    </location>
</feature>
<evidence type="ECO:0000313" key="4">
    <source>
        <dbReference type="EMBL" id="ONM49737.1"/>
    </source>
</evidence>
<keyword evidence="2" id="KW-0472">Membrane</keyword>
<feature type="region of interest" description="Disordered" evidence="1">
    <location>
        <begin position="202"/>
        <end position="258"/>
    </location>
</feature>
<protein>
    <recommendedName>
        <fullName evidence="3">Phosphatidic acid phosphatase type 2/haloperoxidase domain-containing protein</fullName>
    </recommendedName>
</protein>
<feature type="compositionally biased region" description="Low complexity" evidence="1">
    <location>
        <begin position="211"/>
        <end position="231"/>
    </location>
</feature>
<evidence type="ECO:0000256" key="2">
    <source>
        <dbReference type="SAM" id="Phobius"/>
    </source>
</evidence>
<feature type="transmembrane region" description="Helical" evidence="2">
    <location>
        <begin position="45"/>
        <end position="68"/>
    </location>
</feature>
<feature type="transmembrane region" description="Helical" evidence="2">
    <location>
        <begin position="80"/>
        <end position="101"/>
    </location>
</feature>
<gene>
    <name evidence="4" type="ORF">B0T46_04785</name>
</gene>
<dbReference type="Proteomes" id="UP000188836">
    <property type="component" value="Unassembled WGS sequence"/>
</dbReference>
<keyword evidence="2" id="KW-0812">Transmembrane</keyword>
<proteinExistence type="predicted"/>
<feature type="domain" description="Phosphatidic acid phosphatase type 2/haloperoxidase" evidence="3">
    <location>
        <begin position="81"/>
        <end position="193"/>
    </location>
</feature>
<feature type="transmembrane region" description="Helical" evidence="2">
    <location>
        <begin position="178"/>
        <end position="195"/>
    </location>
</feature>
<dbReference type="Pfam" id="PF01569">
    <property type="entry name" value="PAP2"/>
    <property type="match status" value="1"/>
</dbReference>
<feature type="transmembrane region" description="Helical" evidence="2">
    <location>
        <begin position="121"/>
        <end position="141"/>
    </location>
</feature>
<dbReference type="STRING" id="1538463.B0T36_08790"/>
<dbReference type="SUPFAM" id="SSF48317">
    <property type="entry name" value="Acid phosphatase/Vanadium-dependent haloperoxidase"/>
    <property type="match status" value="1"/>
</dbReference>
<reference evidence="4 5" key="1">
    <citation type="journal article" date="2016" name="Antonie Van Leeuwenhoek">
        <title>Nocardia donostiensis sp. nov., isolated from human respiratory specimens.</title>
        <authorList>
            <person name="Ercibengoa M."/>
            <person name="Bell M."/>
            <person name="Marimon J.M."/>
            <person name="Humrighouse B."/>
            <person name="Klenk H.P."/>
            <person name="Potter G."/>
            <person name="Perez-Trallero E."/>
        </authorList>
    </citation>
    <scope>NUCLEOTIDE SEQUENCE [LARGE SCALE GENOMIC DNA]</scope>
    <source>
        <strain evidence="4 5">X1655</strain>
    </source>
</reference>
<evidence type="ECO:0000313" key="5">
    <source>
        <dbReference type="Proteomes" id="UP000188836"/>
    </source>
</evidence>
<sequence length="258" mass="26971">MLVPAFLLAATAAIITGYVLFGDARTRSDMPVVDWVASWRGEPLTTVATVITHLGGSLAMWILALTVCAWCYRRGRRPELTAIAVAGLGALVTVQPLKHAIGRERPPVDGRLVTVIDPAYPSGHSLGSAAVVGTVAALAVIHARSRRIAVTAATAASCFVALVGLSRIYLGVHWPTDVLAGWAIGGLWVLAALAVHRRVGRTSVPTDSHAGTETAAASMTSSSAETDTSTAICTDTPEDKGMSRNGETPRAHGYEQGR</sequence>
<organism evidence="4 5">
    <name type="scientific">Nocardia donostiensis</name>
    <dbReference type="NCBI Taxonomy" id="1538463"/>
    <lineage>
        <taxon>Bacteria</taxon>
        <taxon>Bacillati</taxon>
        <taxon>Actinomycetota</taxon>
        <taxon>Actinomycetes</taxon>
        <taxon>Mycobacteriales</taxon>
        <taxon>Nocardiaceae</taxon>
        <taxon>Nocardia</taxon>
    </lineage>
</organism>
<evidence type="ECO:0000256" key="1">
    <source>
        <dbReference type="SAM" id="MobiDB-lite"/>
    </source>
</evidence>
<evidence type="ECO:0000259" key="3">
    <source>
        <dbReference type="SMART" id="SM00014"/>
    </source>
</evidence>
<dbReference type="RefSeq" id="WP_077115250.1">
    <property type="nucleotide sequence ID" value="NZ_MUKP01000015.1"/>
</dbReference>
<accession>A0A1V2TJN9</accession>
<feature type="compositionally biased region" description="Basic and acidic residues" evidence="1">
    <location>
        <begin position="237"/>
        <end position="258"/>
    </location>
</feature>
<name>A0A1V2TJN9_9NOCA</name>
<dbReference type="PANTHER" id="PTHR14969">
    <property type="entry name" value="SPHINGOSINE-1-PHOSPHATE PHOSPHOHYDROLASE"/>
    <property type="match status" value="1"/>
</dbReference>
<dbReference type="PANTHER" id="PTHR14969:SF13">
    <property type="entry name" value="AT30094P"/>
    <property type="match status" value="1"/>
</dbReference>
<dbReference type="AlphaFoldDB" id="A0A1V2TJN9"/>
<dbReference type="EMBL" id="MUMY01000003">
    <property type="protein sequence ID" value="ONM49737.1"/>
    <property type="molecule type" value="Genomic_DNA"/>
</dbReference>